<keyword evidence="1" id="KW-1133">Transmembrane helix</keyword>
<accession>A0ABS4TFJ9</accession>
<gene>
    <name evidence="2" type="ORF">JOF56_003576</name>
</gene>
<name>A0ABS4TFJ9_9PSEU</name>
<dbReference type="EMBL" id="JAGINW010000001">
    <property type="protein sequence ID" value="MBP2323191.1"/>
    <property type="molecule type" value="Genomic_DNA"/>
</dbReference>
<feature type="transmembrane region" description="Helical" evidence="1">
    <location>
        <begin position="20"/>
        <end position="39"/>
    </location>
</feature>
<evidence type="ECO:0000313" key="3">
    <source>
        <dbReference type="Proteomes" id="UP001519332"/>
    </source>
</evidence>
<proteinExistence type="predicted"/>
<keyword evidence="1" id="KW-0472">Membrane</keyword>
<protein>
    <submittedName>
        <fullName evidence="2">Uncharacterized protein</fullName>
    </submittedName>
</protein>
<dbReference type="RefSeq" id="WP_209639183.1">
    <property type="nucleotide sequence ID" value="NZ_JAGINW010000001.1"/>
</dbReference>
<sequence>MLRSFVVWLDDHLAGEGSTAIVRGIVGLLSFAALLGALLGSVAVKAGVVVAVLLTLLSLALLLLADRRSLHGQLNLHKRLVSRYSKQVDELSPRYQVLSWEQVAHVANSSGDTKEVVTIRARVLRPDMWVVRLVFSCGWSQPARYRRGVTVNVRNLLVTDVLGTSPDVTFSWVADGKIDAMIHFSTPPVVGSEVRFIVLLDWPRKCAPLMNGITDQFSFTFFQQQVEKVSYKIVLPAGQEAYWEPVGFESGDPNFSVDVAVGDDGRGQYFFQGLNLPVRHTAGIKLQLKSAKRGAHQWPVASAQR</sequence>
<evidence type="ECO:0000256" key="1">
    <source>
        <dbReference type="SAM" id="Phobius"/>
    </source>
</evidence>
<comment type="caution">
    <text evidence="2">The sequence shown here is derived from an EMBL/GenBank/DDBJ whole genome shotgun (WGS) entry which is preliminary data.</text>
</comment>
<dbReference type="Proteomes" id="UP001519332">
    <property type="component" value="Unassembled WGS sequence"/>
</dbReference>
<keyword evidence="3" id="KW-1185">Reference proteome</keyword>
<organism evidence="2 3">
    <name type="scientific">Kibdelosporangium banguiense</name>
    <dbReference type="NCBI Taxonomy" id="1365924"/>
    <lineage>
        <taxon>Bacteria</taxon>
        <taxon>Bacillati</taxon>
        <taxon>Actinomycetota</taxon>
        <taxon>Actinomycetes</taxon>
        <taxon>Pseudonocardiales</taxon>
        <taxon>Pseudonocardiaceae</taxon>
        <taxon>Kibdelosporangium</taxon>
    </lineage>
</organism>
<feature type="transmembrane region" description="Helical" evidence="1">
    <location>
        <begin position="46"/>
        <end position="65"/>
    </location>
</feature>
<evidence type="ECO:0000313" key="2">
    <source>
        <dbReference type="EMBL" id="MBP2323191.1"/>
    </source>
</evidence>
<reference evidence="2 3" key="1">
    <citation type="submission" date="2021-03" db="EMBL/GenBank/DDBJ databases">
        <title>Sequencing the genomes of 1000 actinobacteria strains.</title>
        <authorList>
            <person name="Klenk H.-P."/>
        </authorList>
    </citation>
    <scope>NUCLEOTIDE SEQUENCE [LARGE SCALE GENOMIC DNA]</scope>
    <source>
        <strain evidence="2 3">DSM 46670</strain>
    </source>
</reference>
<keyword evidence="1" id="KW-0812">Transmembrane</keyword>